<dbReference type="PANTHER" id="PTHR14517">
    <property type="entry name" value="RIB43A-RELATED"/>
    <property type="match status" value="1"/>
</dbReference>
<protein>
    <recommendedName>
        <fullName evidence="9">RIB43A-like with coiled-coils protein 1</fullName>
    </recommendedName>
</protein>
<evidence type="ECO:0000256" key="3">
    <source>
        <dbReference type="ARBA" id="ARBA00022490"/>
    </source>
</evidence>
<evidence type="ECO:0000256" key="6">
    <source>
        <dbReference type="ARBA" id="ARBA00023069"/>
    </source>
</evidence>
<feature type="coiled-coil region" evidence="11">
    <location>
        <begin position="290"/>
        <end position="360"/>
    </location>
</feature>
<evidence type="ECO:0000313" key="13">
    <source>
        <dbReference type="EMBL" id="DBA21640.1"/>
    </source>
</evidence>
<feature type="compositionally biased region" description="Basic and acidic residues" evidence="12">
    <location>
        <begin position="130"/>
        <end position="141"/>
    </location>
</feature>
<organism evidence="13 14">
    <name type="scientific">Pyxicephalus adspersus</name>
    <name type="common">African bullfrog</name>
    <dbReference type="NCBI Taxonomy" id="30357"/>
    <lineage>
        <taxon>Eukaryota</taxon>
        <taxon>Metazoa</taxon>
        <taxon>Chordata</taxon>
        <taxon>Craniata</taxon>
        <taxon>Vertebrata</taxon>
        <taxon>Euteleostomi</taxon>
        <taxon>Amphibia</taxon>
        <taxon>Batrachia</taxon>
        <taxon>Anura</taxon>
        <taxon>Neobatrachia</taxon>
        <taxon>Ranoidea</taxon>
        <taxon>Pyxicephalidae</taxon>
        <taxon>Pyxicephalinae</taxon>
        <taxon>Pyxicephalus</taxon>
    </lineage>
</organism>
<feature type="region of interest" description="Disordered" evidence="12">
    <location>
        <begin position="130"/>
        <end position="158"/>
    </location>
</feature>
<proteinExistence type="inferred from homology"/>
<evidence type="ECO:0000256" key="11">
    <source>
        <dbReference type="SAM" id="Coils"/>
    </source>
</evidence>
<keyword evidence="6" id="KW-0969">Cilium</keyword>
<comment type="subunit">
    <text evidence="10">Microtubule inner protein component of sperm flagellar doublet microtubules.</text>
</comment>
<accession>A0AAV3A2E8</accession>
<gene>
    <name evidence="13" type="ORF">GDO54_018249</name>
</gene>
<keyword evidence="3" id="KW-0963">Cytoplasm</keyword>
<evidence type="ECO:0000313" key="14">
    <source>
        <dbReference type="Proteomes" id="UP001181693"/>
    </source>
</evidence>
<comment type="similarity">
    <text evidence="2">Belongs to the RIB43A family.</text>
</comment>
<dbReference type="Proteomes" id="UP001181693">
    <property type="component" value="Unassembled WGS sequence"/>
</dbReference>
<keyword evidence="8" id="KW-0966">Cell projection</keyword>
<keyword evidence="4" id="KW-0282">Flagellum</keyword>
<evidence type="ECO:0000256" key="1">
    <source>
        <dbReference type="ARBA" id="ARBA00004611"/>
    </source>
</evidence>
<keyword evidence="14" id="KW-1185">Reference proteome</keyword>
<evidence type="ECO:0000256" key="12">
    <source>
        <dbReference type="SAM" id="MobiDB-lite"/>
    </source>
</evidence>
<evidence type="ECO:0000256" key="8">
    <source>
        <dbReference type="ARBA" id="ARBA00023273"/>
    </source>
</evidence>
<keyword evidence="5 11" id="KW-0175">Coiled coil</keyword>
<sequence>MYKLDLPIDPKEIAAIERRRNKEQQRQSRIFNAKVRTIGVDVPTLERQVEERKAMEKLEKARDEAFGKYFMVICNADRQQYDKIALMLEQRENQIARDLDKAVQNFREGHQQPQNRREFDLYDPDFLKKDRPARVSDHDPRCGPASLQKFAGEDLSEKERKKLQTELSKKWLTEQKDERKRSEAQKKYADELYDKKRVELDERAQHLSKMEEDCRKAVDMAISNFNQALAKESSERIKLEKQQEEDNNFSEIYNHLTGDILTENPDVAVSYYGPHRVVPDRWKGMSPQQLKAILEIQAQQQQEKQRLKEEEKQQDAEWDKQRILVARAAMTLEQQEEQLSSEIRKRMDQYNQQLSREQRAHLEYLDKVVYTNNPTAHYHSQFNTTSR</sequence>
<evidence type="ECO:0000256" key="5">
    <source>
        <dbReference type="ARBA" id="ARBA00023054"/>
    </source>
</evidence>
<evidence type="ECO:0000256" key="7">
    <source>
        <dbReference type="ARBA" id="ARBA00023212"/>
    </source>
</evidence>
<dbReference type="InterPro" id="IPR008805">
    <property type="entry name" value="RIB43A"/>
</dbReference>
<reference evidence="13" key="1">
    <citation type="thesis" date="2020" institute="ProQuest LLC" country="789 East Eisenhower Parkway, Ann Arbor, MI, USA">
        <title>Comparative Genomics and Chromosome Evolution.</title>
        <authorList>
            <person name="Mudd A.B."/>
        </authorList>
    </citation>
    <scope>NUCLEOTIDE SEQUENCE</scope>
    <source>
        <strain evidence="13">1538</strain>
        <tissue evidence="13">Blood</tissue>
    </source>
</reference>
<evidence type="ECO:0000256" key="10">
    <source>
        <dbReference type="ARBA" id="ARBA00046435"/>
    </source>
</evidence>
<dbReference type="Pfam" id="PF05914">
    <property type="entry name" value="RIB43A"/>
    <property type="match status" value="1"/>
</dbReference>
<dbReference type="EMBL" id="DYDO01000007">
    <property type="protein sequence ID" value="DBA21640.1"/>
    <property type="molecule type" value="Genomic_DNA"/>
</dbReference>
<dbReference type="AlphaFoldDB" id="A0AAV3A2E8"/>
<evidence type="ECO:0000256" key="2">
    <source>
        <dbReference type="ARBA" id="ARBA00006875"/>
    </source>
</evidence>
<evidence type="ECO:0000256" key="9">
    <source>
        <dbReference type="ARBA" id="ARBA00041087"/>
    </source>
</evidence>
<comment type="caution">
    <text evidence="13">The sequence shown here is derived from an EMBL/GenBank/DDBJ whole genome shotgun (WGS) entry which is preliminary data.</text>
</comment>
<name>A0AAV3A2E8_PYXAD</name>
<evidence type="ECO:0000256" key="4">
    <source>
        <dbReference type="ARBA" id="ARBA00022846"/>
    </source>
</evidence>
<keyword evidence="7" id="KW-0206">Cytoskeleton</keyword>
<comment type="subcellular location">
    <subcellularLocation>
        <location evidence="1">Cytoplasm</location>
        <location evidence="1">Cytoskeleton</location>
        <location evidence="1">Flagellum axoneme</location>
    </subcellularLocation>
</comment>
<dbReference type="PANTHER" id="PTHR14517:SF11">
    <property type="entry name" value="RIB43A-LIKE WITH COILED-COILS PROTEIN 1"/>
    <property type="match status" value="1"/>
</dbReference>